<feature type="domain" description="Metalloprotease TldD/E N-terminal" evidence="3">
    <location>
        <begin position="39"/>
        <end position="101"/>
    </location>
</feature>
<dbReference type="SUPFAM" id="SSF111283">
    <property type="entry name" value="Putative modulator of DNA gyrase, PmbA/TldD"/>
    <property type="match status" value="1"/>
</dbReference>
<dbReference type="InterPro" id="IPR045569">
    <property type="entry name" value="Metalloprtase-TldD/E_C"/>
</dbReference>
<gene>
    <name evidence="5" type="ORF">GCM10017559_66170</name>
</gene>
<reference evidence="6" key="1">
    <citation type="journal article" date="2019" name="Int. J. Syst. Evol. Microbiol.">
        <title>The Global Catalogue of Microorganisms (GCM) 10K type strain sequencing project: providing services to taxonomists for standard genome sequencing and annotation.</title>
        <authorList>
            <consortium name="The Broad Institute Genomics Platform"/>
            <consortium name="The Broad Institute Genome Sequencing Center for Infectious Disease"/>
            <person name="Wu L."/>
            <person name="Ma J."/>
        </authorList>
    </citation>
    <scope>NUCLEOTIDE SEQUENCE [LARGE SCALE GENOMIC DNA]</scope>
    <source>
        <strain evidence="6">JCM 3106</strain>
    </source>
</reference>
<dbReference type="Pfam" id="PF01523">
    <property type="entry name" value="PmbA_TldD_1st"/>
    <property type="match status" value="1"/>
</dbReference>
<comment type="similarity">
    <text evidence="1">Belongs to the peptidase U62 family.</text>
</comment>
<organism evidence="5 6">
    <name type="scientific">Streptosporangium longisporum</name>
    <dbReference type="NCBI Taxonomy" id="46187"/>
    <lineage>
        <taxon>Bacteria</taxon>
        <taxon>Bacillati</taxon>
        <taxon>Actinomycetota</taxon>
        <taxon>Actinomycetes</taxon>
        <taxon>Streptosporangiales</taxon>
        <taxon>Streptosporangiaceae</taxon>
        <taxon>Streptosporangium</taxon>
    </lineage>
</organism>
<evidence type="ECO:0000259" key="3">
    <source>
        <dbReference type="Pfam" id="PF01523"/>
    </source>
</evidence>
<proteinExistence type="inferred from homology"/>
<evidence type="ECO:0000313" key="6">
    <source>
        <dbReference type="Proteomes" id="UP001499930"/>
    </source>
</evidence>
<dbReference type="EMBL" id="BAAAWD010000019">
    <property type="protein sequence ID" value="GAA3030268.1"/>
    <property type="molecule type" value="Genomic_DNA"/>
</dbReference>
<dbReference type="Gene3D" id="3.30.2290.10">
    <property type="entry name" value="PmbA/TldD superfamily"/>
    <property type="match status" value="1"/>
</dbReference>
<name>A0ABP6L535_9ACTN</name>
<protein>
    <submittedName>
        <fullName evidence="5">Metallopeptidase TldD-related protein</fullName>
    </submittedName>
</protein>
<dbReference type="InterPro" id="IPR036059">
    <property type="entry name" value="TldD/PmbA_sf"/>
</dbReference>
<dbReference type="PANTHER" id="PTHR43666">
    <property type="entry name" value="TLDD PROTEIN"/>
    <property type="match status" value="1"/>
</dbReference>
<dbReference type="Pfam" id="PF19289">
    <property type="entry name" value="PmbA_TldD_3rd"/>
    <property type="match status" value="1"/>
</dbReference>
<comment type="caution">
    <text evidence="5">The sequence shown here is derived from an EMBL/GenBank/DDBJ whole genome shotgun (WGS) entry which is preliminary data.</text>
</comment>
<accession>A0ABP6L535</accession>
<dbReference type="InterPro" id="IPR002510">
    <property type="entry name" value="Metalloprtase-TldD/E_N"/>
</dbReference>
<feature type="region of interest" description="Disordered" evidence="2">
    <location>
        <begin position="99"/>
        <end position="125"/>
    </location>
</feature>
<dbReference type="InterPro" id="IPR035068">
    <property type="entry name" value="TldD/PmbA_N"/>
</dbReference>
<dbReference type="Proteomes" id="UP001499930">
    <property type="component" value="Unassembled WGS sequence"/>
</dbReference>
<evidence type="ECO:0000313" key="5">
    <source>
        <dbReference type="EMBL" id="GAA3030268.1"/>
    </source>
</evidence>
<feature type="domain" description="Metalloprotease TldD/E C-terminal" evidence="4">
    <location>
        <begin position="235"/>
        <end position="467"/>
    </location>
</feature>
<evidence type="ECO:0000259" key="4">
    <source>
        <dbReference type="Pfam" id="PF19289"/>
    </source>
</evidence>
<sequence>MNTHEGRTGESERRERIGMSPQEMIEKALELSTADDTVVIVEEGASANLRFAGNTLTTNGVSRSSQLTVISIVGRGVGVVSRSAVRADGLDDVVAAADHAAEDARPSEDARPLLEGTRSDGWDDPAEPTSIGVFGAFAPALGEAFAAAEAGGRRLYGFAEHEVTTTFVGTSAGARLRHAQPTGRLELNAKSPDMRRSAWTGVSTRDFADVDVMALDAELARRLAWAENRVDLPAGRYETLLPPSAVADLMIYLYWTAGARDALEGRTVFSRPGGGTRVGDTLSSLPLRLYSDPGAAGVECPPFVVAHASGRQTSVFDNGMPLAPTDWISDGRLAGLLQTRHTAELTGLPTTPAVDNLIMRGPEGGRSLEDMIASTERGLLLTCLWYIREVDPQSLLLTGLTRDGVYLVEKGEVVGEVNNFRFNESPVDLLRRLTEVGASEQTLPREWGDYFNRAIMPAIRVPDFNMSTVSQAS</sequence>
<keyword evidence="6" id="KW-1185">Reference proteome</keyword>
<dbReference type="PANTHER" id="PTHR43666:SF1">
    <property type="entry name" value="CONSERVED PROTEIN"/>
    <property type="match status" value="1"/>
</dbReference>
<feature type="compositionally biased region" description="Basic and acidic residues" evidence="2">
    <location>
        <begin position="99"/>
        <end position="121"/>
    </location>
</feature>
<evidence type="ECO:0000256" key="1">
    <source>
        <dbReference type="ARBA" id="ARBA00005836"/>
    </source>
</evidence>
<evidence type="ECO:0000256" key="2">
    <source>
        <dbReference type="SAM" id="MobiDB-lite"/>
    </source>
</evidence>